<organism evidence="1 2">
    <name type="scientific">Myroides indicus</name>
    <dbReference type="NCBI Taxonomy" id="1323422"/>
    <lineage>
        <taxon>Bacteria</taxon>
        <taxon>Pseudomonadati</taxon>
        <taxon>Bacteroidota</taxon>
        <taxon>Flavobacteriia</taxon>
        <taxon>Flavobacteriales</taxon>
        <taxon>Flavobacteriaceae</taxon>
        <taxon>Myroides</taxon>
    </lineage>
</organism>
<comment type="caution">
    <text evidence="1">The sequence shown here is derived from an EMBL/GenBank/DDBJ whole genome shotgun (WGS) entry which is preliminary data.</text>
</comment>
<reference evidence="1 2" key="1">
    <citation type="submission" date="2019-03" db="EMBL/GenBank/DDBJ databases">
        <title>Genomic Encyclopedia of Archaeal and Bacterial Type Strains, Phase II (KMG-II): from individual species to whole genera.</title>
        <authorList>
            <person name="Goeker M."/>
        </authorList>
    </citation>
    <scope>NUCLEOTIDE SEQUENCE [LARGE SCALE GENOMIC DNA]</scope>
    <source>
        <strain evidence="1 2">DSM 28213</strain>
    </source>
</reference>
<evidence type="ECO:0000313" key="2">
    <source>
        <dbReference type="Proteomes" id="UP000295215"/>
    </source>
</evidence>
<name>A0A4R7F8F4_9FLAO</name>
<dbReference type="Gene3D" id="3.40.630.30">
    <property type="match status" value="1"/>
</dbReference>
<dbReference type="SUPFAM" id="SSF55729">
    <property type="entry name" value="Acyl-CoA N-acyltransferases (Nat)"/>
    <property type="match status" value="1"/>
</dbReference>
<dbReference type="InterPro" id="IPR016181">
    <property type="entry name" value="Acyl_CoA_acyltransferase"/>
</dbReference>
<dbReference type="EMBL" id="SOAG01000001">
    <property type="protein sequence ID" value="TDS66249.1"/>
    <property type="molecule type" value="Genomic_DNA"/>
</dbReference>
<dbReference type="AlphaFoldDB" id="A0A4R7F8F4"/>
<sequence>MLQIIPYTACYRKEWDYFVQSRAKNGTFLFERGFMEYHQHRFEEMSILIVDNNTIKAIFPANRDGSTVISHQGLTYGGLICDMGINLENYIQYFKLLLKYYSNLDIEEILIKDIPPIYSCVFSEEISYIAFLLNAHLYRRDVLSVIDLKRKLPFSENRRRMCRKASSKKYFVSETADFSSFWNSILIPRLKEKYNVNPVHTLNEIELLKQCFPNQIRQFNVYNTQCEIVGGVTVFETQKVAHLQYIAGKEQGNKDGALDFLQKKIIEDIFADKDFFDFGISNEDNGKTLNKGLLHWKEGFGARTVIQDFYAFKTSSFAKLDKVWK</sequence>
<proteinExistence type="predicted"/>
<dbReference type="OrthoDB" id="9808687at2"/>
<evidence type="ECO:0000313" key="1">
    <source>
        <dbReference type="EMBL" id="TDS66249.1"/>
    </source>
</evidence>
<gene>
    <name evidence="1" type="ORF">C8P70_101146</name>
</gene>
<dbReference type="Proteomes" id="UP000295215">
    <property type="component" value="Unassembled WGS sequence"/>
</dbReference>
<dbReference type="RefSeq" id="WP_133711431.1">
    <property type="nucleotide sequence ID" value="NZ_SOAG01000001.1"/>
</dbReference>
<evidence type="ECO:0008006" key="3">
    <source>
        <dbReference type="Google" id="ProtNLM"/>
    </source>
</evidence>
<accession>A0A4R7F8F4</accession>
<protein>
    <recommendedName>
        <fullName evidence="3">Acetyltransferase (GNAT) family protein</fullName>
    </recommendedName>
</protein>
<keyword evidence="2" id="KW-1185">Reference proteome</keyword>